<feature type="domain" description="Metalloprotease TldD/E C-terminal" evidence="6">
    <location>
        <begin position="217"/>
        <end position="448"/>
    </location>
</feature>
<proteinExistence type="inferred from homology"/>
<dbReference type="PANTHER" id="PTHR30624">
    <property type="entry name" value="UNCHARACTERIZED PROTEIN TLDD AND PMBA"/>
    <property type="match status" value="1"/>
</dbReference>
<dbReference type="FunCoup" id="F2LWS9">
    <property type="interactions" value="150"/>
</dbReference>
<evidence type="ECO:0000256" key="4">
    <source>
        <dbReference type="ARBA" id="ARBA00023049"/>
    </source>
</evidence>
<dbReference type="RefSeq" id="WP_013681102.1">
    <property type="nucleotide sequence ID" value="NC_015318.1"/>
</dbReference>
<evidence type="ECO:0000313" key="8">
    <source>
        <dbReference type="EMBL" id="AEA33057.1"/>
    </source>
</evidence>
<evidence type="ECO:0000259" key="7">
    <source>
        <dbReference type="Pfam" id="PF19290"/>
    </source>
</evidence>
<sequence>MYESAADLLKNSNSDFFDIYREKSYIRMLQAKNGQIEDVKVGFEEGVGVRLVKGLSVFYSSSTNTDEDSVYKIAKFITDVANPKQGRFDITPFELKRVEMWGGYKPDLERIAEIYDEFCSVAYKKAEVKQVSLTFSDRKKQIEIINEKGELLKEERIYTVLFFELTAREKQITQTIRRPFGVLGGFEYFDGWDFKGLAEEETEKLLNLLKAPPLKAQKMTVVLSSQAGGTMIHEAVGHGLEADLVYENLSVYKDKLGQKVASEKITVVDDATRPKMRGSFYYDDEGERSKNTVLIENGVLKNYMFDKMYARLADKQTTGNSRRESYRFAPIVRMSNTYILPGEDNPEDIIASVDYGLLVKRMGGGQVNPTTGDFVFEVAEGYLIENGKVKHMVRGATLIGNGPNVLNEIDMVGSDFGVEVGTCGKSGQGVPVSDGEPTLRIPSIMVGGSSL</sequence>
<dbReference type="InParanoid" id="F2LWS9"/>
<dbReference type="InterPro" id="IPR035068">
    <property type="entry name" value="TldD/PmbA_N"/>
</dbReference>
<feature type="domain" description="Metalloprotease TldD/E central" evidence="7">
    <location>
        <begin position="107"/>
        <end position="209"/>
    </location>
</feature>
<reference evidence="8 9" key="1">
    <citation type="journal article" date="2011" name="Stand. Genomic Sci.">
        <title>Complete genome sequence of the thermophilic sulfur-reducer Hippea maritima type strain (MH(2)).</title>
        <authorList>
            <person name="Huntemann M."/>
            <person name="Lu M."/>
            <person name="Nolan M."/>
            <person name="Lapidus A."/>
            <person name="Lucas S."/>
            <person name="Hammon N."/>
            <person name="Deshpande S."/>
            <person name="Cheng J.F."/>
            <person name="Tapia R."/>
            <person name="Han C."/>
            <person name="Goodwin L."/>
            <person name="Pitluck S."/>
            <person name="Liolios K."/>
            <person name="Pagani I."/>
            <person name="Ivanova N."/>
            <person name="Ovchinikova G."/>
            <person name="Pati A."/>
            <person name="Chen A."/>
            <person name="Palaniappan K."/>
            <person name="Land M."/>
            <person name="Hauser L."/>
            <person name="Jeffries C.D."/>
            <person name="Detter J.C."/>
            <person name="Brambilla E.M."/>
            <person name="Rohde M."/>
            <person name="Spring S."/>
            <person name="Goker M."/>
            <person name="Woyke T."/>
            <person name="Bristow J."/>
            <person name="Eisen J.A."/>
            <person name="Markowitz V."/>
            <person name="Hugenholtz P."/>
            <person name="Kyrpides N.C."/>
            <person name="Klenk H.P."/>
            <person name="Mavromatis K."/>
        </authorList>
    </citation>
    <scope>NUCLEOTIDE SEQUENCE [LARGE SCALE GENOMIC DNA]</scope>
    <source>
        <strain evidence="9">ATCC 700847 / DSM 10411 / MH2</strain>
    </source>
</reference>
<dbReference type="GO" id="GO:0006508">
    <property type="term" value="P:proteolysis"/>
    <property type="evidence" value="ECO:0007669"/>
    <property type="project" value="UniProtKB-KW"/>
</dbReference>
<dbReference type="HOGENOM" id="CLU_026425_1_0_7"/>
<dbReference type="SUPFAM" id="SSF111283">
    <property type="entry name" value="Putative modulator of DNA gyrase, PmbA/TldD"/>
    <property type="match status" value="1"/>
</dbReference>
<dbReference type="InterPro" id="IPR036059">
    <property type="entry name" value="TldD/PmbA_sf"/>
</dbReference>
<dbReference type="Gene3D" id="3.30.2290.10">
    <property type="entry name" value="PmbA/TldD superfamily"/>
    <property type="match status" value="1"/>
</dbReference>
<evidence type="ECO:0000259" key="6">
    <source>
        <dbReference type="Pfam" id="PF19289"/>
    </source>
</evidence>
<dbReference type="Pfam" id="PF01523">
    <property type="entry name" value="PmbA_TldD_1st"/>
    <property type="match status" value="1"/>
</dbReference>
<name>F2LWS9_HIPMA</name>
<keyword evidence="9" id="KW-1185">Reference proteome</keyword>
<dbReference type="AlphaFoldDB" id="F2LWS9"/>
<dbReference type="InterPro" id="IPR045569">
    <property type="entry name" value="Metalloprtase-TldD/E_C"/>
</dbReference>
<dbReference type="Pfam" id="PF19290">
    <property type="entry name" value="PmbA_TldD_2nd"/>
    <property type="match status" value="1"/>
</dbReference>
<reference evidence="9" key="2">
    <citation type="submission" date="2011-03" db="EMBL/GenBank/DDBJ databases">
        <title>The complete genome of Hippea maritima DSM 10411.</title>
        <authorList>
            <consortium name="US DOE Joint Genome Institute (JGI-PGF)"/>
            <person name="Lucas S."/>
            <person name="Copeland A."/>
            <person name="Lapidus A."/>
            <person name="Bruce D."/>
            <person name="Goodwin L."/>
            <person name="Pitluck S."/>
            <person name="Peters L."/>
            <person name="Kyrpides N."/>
            <person name="Mavromatis K."/>
            <person name="Pagani I."/>
            <person name="Ivanova N."/>
            <person name="Mikhailova N."/>
            <person name="Lu M."/>
            <person name="Detter J.C."/>
            <person name="Tapia R."/>
            <person name="Han C."/>
            <person name="Land M."/>
            <person name="Hauser L."/>
            <person name="Markowitz V."/>
            <person name="Cheng J.-F."/>
            <person name="Hugenholtz P."/>
            <person name="Woyke T."/>
            <person name="Wu D."/>
            <person name="Spring S."/>
            <person name="Schroeder M."/>
            <person name="Brambilla E."/>
            <person name="Klenk H.-P."/>
            <person name="Eisen J.A."/>
        </authorList>
    </citation>
    <scope>NUCLEOTIDE SEQUENCE [LARGE SCALE GENOMIC DNA]</scope>
    <source>
        <strain evidence="9">ATCC 700847 / DSM 10411 / MH2</strain>
    </source>
</reference>
<dbReference type="OrthoDB" id="9803618at2"/>
<evidence type="ECO:0000256" key="3">
    <source>
        <dbReference type="ARBA" id="ARBA00022801"/>
    </source>
</evidence>
<feature type="domain" description="Metalloprotease TldD/E N-terminal" evidence="5">
    <location>
        <begin position="18"/>
        <end position="74"/>
    </location>
</feature>
<accession>F2LWS9</accession>
<dbReference type="InterPro" id="IPR025502">
    <property type="entry name" value="TldD"/>
</dbReference>
<dbReference type="InterPro" id="IPR045570">
    <property type="entry name" value="Metalloprtase-TldD/E_cen_dom"/>
</dbReference>
<dbReference type="STRING" id="760142.Hipma_0077"/>
<dbReference type="Proteomes" id="UP000008139">
    <property type="component" value="Chromosome"/>
</dbReference>
<keyword evidence="2" id="KW-0645">Protease</keyword>
<dbReference type="GO" id="GO:0008237">
    <property type="term" value="F:metallopeptidase activity"/>
    <property type="evidence" value="ECO:0007669"/>
    <property type="project" value="UniProtKB-KW"/>
</dbReference>
<dbReference type="InterPro" id="IPR051463">
    <property type="entry name" value="Peptidase_U62_metallo"/>
</dbReference>
<evidence type="ECO:0000256" key="1">
    <source>
        <dbReference type="ARBA" id="ARBA00005836"/>
    </source>
</evidence>
<protein>
    <submittedName>
        <fullName evidence="8">Peptidase U62 modulator of DNA gyrase</fullName>
    </submittedName>
</protein>
<evidence type="ECO:0000256" key="2">
    <source>
        <dbReference type="ARBA" id="ARBA00022670"/>
    </source>
</evidence>
<dbReference type="PANTHER" id="PTHR30624:SF4">
    <property type="entry name" value="METALLOPROTEASE TLDD"/>
    <property type="match status" value="1"/>
</dbReference>
<evidence type="ECO:0000259" key="5">
    <source>
        <dbReference type="Pfam" id="PF01523"/>
    </source>
</evidence>
<gene>
    <name evidence="8" type="ordered locus">Hipma_0077</name>
</gene>
<comment type="similarity">
    <text evidence="1">Belongs to the peptidase U62 family.</text>
</comment>
<organism evidence="8 9">
    <name type="scientific">Hippea maritima (strain ATCC 700847 / DSM 10411 / MH2)</name>
    <dbReference type="NCBI Taxonomy" id="760142"/>
    <lineage>
        <taxon>Bacteria</taxon>
        <taxon>Pseudomonadati</taxon>
        <taxon>Campylobacterota</taxon>
        <taxon>Desulfurellia</taxon>
        <taxon>Desulfurellales</taxon>
        <taxon>Hippeaceae</taxon>
        <taxon>Hippea</taxon>
    </lineage>
</organism>
<dbReference type="InterPro" id="IPR002510">
    <property type="entry name" value="Metalloprtase-TldD/E_N"/>
</dbReference>
<evidence type="ECO:0000313" key="9">
    <source>
        <dbReference type="Proteomes" id="UP000008139"/>
    </source>
</evidence>
<dbReference type="EMBL" id="CP002606">
    <property type="protein sequence ID" value="AEA33057.1"/>
    <property type="molecule type" value="Genomic_DNA"/>
</dbReference>
<keyword evidence="4" id="KW-0482">Metalloprotease</keyword>
<dbReference type="eggNOG" id="COG0312">
    <property type="taxonomic scope" value="Bacteria"/>
</dbReference>
<dbReference type="PIRSF" id="PIRSF004919">
    <property type="entry name" value="TldD"/>
    <property type="match status" value="1"/>
</dbReference>
<dbReference type="GO" id="GO:0005829">
    <property type="term" value="C:cytosol"/>
    <property type="evidence" value="ECO:0007669"/>
    <property type="project" value="TreeGrafter"/>
</dbReference>
<dbReference type="KEGG" id="hmr:Hipma_0077"/>
<dbReference type="Pfam" id="PF19289">
    <property type="entry name" value="PmbA_TldD_3rd"/>
    <property type="match status" value="1"/>
</dbReference>
<keyword evidence="3" id="KW-0378">Hydrolase</keyword>